<name>A0A8D8QHA8_9HEMI</name>
<dbReference type="InterPro" id="IPR038881">
    <property type="entry name" value="Yae1-like"/>
</dbReference>
<protein>
    <recommendedName>
        <fullName evidence="2">Essential protein Yae1 N-terminal domain-containing protein</fullName>
    </recommendedName>
</protein>
<dbReference type="AlphaFoldDB" id="A0A8D8QHA8"/>
<dbReference type="PANTHER" id="PTHR18829:SF0">
    <property type="entry name" value="PROTEIN YAE1 HOMOLOG"/>
    <property type="match status" value="1"/>
</dbReference>
<dbReference type="PANTHER" id="PTHR18829">
    <property type="entry name" value="PROTEIN YAE1 HOMOLOG"/>
    <property type="match status" value="1"/>
</dbReference>
<organism evidence="1">
    <name type="scientific">Cacopsylla melanoneura</name>
    <dbReference type="NCBI Taxonomy" id="428564"/>
    <lineage>
        <taxon>Eukaryota</taxon>
        <taxon>Metazoa</taxon>
        <taxon>Ecdysozoa</taxon>
        <taxon>Arthropoda</taxon>
        <taxon>Hexapoda</taxon>
        <taxon>Insecta</taxon>
        <taxon>Pterygota</taxon>
        <taxon>Neoptera</taxon>
        <taxon>Paraneoptera</taxon>
        <taxon>Hemiptera</taxon>
        <taxon>Sternorrhyncha</taxon>
        <taxon>Psylloidea</taxon>
        <taxon>Psyllidae</taxon>
        <taxon>Psyllinae</taxon>
        <taxon>Cacopsylla</taxon>
    </lineage>
</organism>
<evidence type="ECO:0000313" key="1">
    <source>
        <dbReference type="EMBL" id="CAG6631552.1"/>
    </source>
</evidence>
<dbReference type="EMBL" id="HBUF01077204">
    <property type="protein sequence ID" value="CAG6631552.1"/>
    <property type="molecule type" value="Transcribed_RNA"/>
</dbReference>
<proteinExistence type="predicted"/>
<evidence type="ECO:0008006" key="2">
    <source>
        <dbReference type="Google" id="ProtNLM"/>
    </source>
</evidence>
<reference evidence="1" key="1">
    <citation type="submission" date="2021-05" db="EMBL/GenBank/DDBJ databases">
        <authorList>
            <person name="Alioto T."/>
            <person name="Alioto T."/>
            <person name="Gomez Garrido J."/>
        </authorList>
    </citation>
    <scope>NUCLEOTIDE SEQUENCE</scope>
</reference>
<accession>A0A8D8QHA8</accession>
<sequence length="145" mass="16451">MEDDLQDEIEVLDKTWQKLTAKVHQEGFREGADEGRTKSFQLGFDQGYALGLDAAFTQACYNGALRTLKSISNPCPPDHLEEVASPDKAMCQICILPNQRPDSLAELKEWQKSVTNNEELVKKYEEINKVLGRDVVNTYRLIFIS</sequence>